<accession>A0A2P2FIT6</accession>
<dbReference type="Proteomes" id="UP000256220">
    <property type="component" value="Unassembled WGS sequence"/>
</dbReference>
<feature type="transmembrane region" description="Helical" evidence="1">
    <location>
        <begin position="94"/>
        <end position="112"/>
    </location>
</feature>
<keyword evidence="1" id="KW-0472">Membrane</keyword>
<protein>
    <recommendedName>
        <fullName evidence="4">Phosphopantetheine adenylyltransferase</fullName>
    </recommendedName>
</protein>
<dbReference type="EMBL" id="JFBM01000041">
    <property type="protein sequence ID" value="KFU76636.1"/>
    <property type="molecule type" value="Genomic_DNA"/>
</dbReference>
<evidence type="ECO:0000313" key="2">
    <source>
        <dbReference type="EMBL" id="KFU76636.1"/>
    </source>
</evidence>
<sequence length="119" mass="11829">MLVAVGLINVVPGAGAVSPGAMRSAYGVEVGSADLEVLLRHRAVLLALAGAFVIVSAFRPALRRAAIAGGAVSMGSFLLLALTTTPVNEQVLRVAQVDAAALLLLAVGAALVRTSGEGA</sequence>
<gene>
    <name evidence="2" type="ORF">BB31_34930</name>
</gene>
<dbReference type="AlphaFoldDB" id="A0A2P2FIT6"/>
<evidence type="ECO:0008006" key="4">
    <source>
        <dbReference type="Google" id="ProtNLM"/>
    </source>
</evidence>
<feature type="transmembrane region" description="Helical" evidence="1">
    <location>
        <begin position="40"/>
        <end position="58"/>
    </location>
</feature>
<proteinExistence type="predicted"/>
<feature type="transmembrane region" description="Helical" evidence="1">
    <location>
        <begin position="65"/>
        <end position="82"/>
    </location>
</feature>
<comment type="caution">
    <text evidence="2">The sequence shown here is derived from an EMBL/GenBank/DDBJ whole genome shotgun (WGS) entry which is preliminary data.</text>
</comment>
<evidence type="ECO:0000256" key="1">
    <source>
        <dbReference type="SAM" id="Phobius"/>
    </source>
</evidence>
<keyword evidence="1" id="KW-0812">Transmembrane</keyword>
<organism evidence="2 3">
    <name type="scientific">Amycolatopsis lurida NRRL 2430</name>
    <dbReference type="NCBI Taxonomy" id="1460371"/>
    <lineage>
        <taxon>Bacteria</taxon>
        <taxon>Bacillati</taxon>
        <taxon>Actinomycetota</taxon>
        <taxon>Actinomycetes</taxon>
        <taxon>Pseudonocardiales</taxon>
        <taxon>Pseudonocardiaceae</taxon>
        <taxon>Amycolatopsis</taxon>
    </lineage>
</organism>
<keyword evidence="1" id="KW-1133">Transmembrane helix</keyword>
<name>A0A2P2FIT6_AMYLU</name>
<evidence type="ECO:0000313" key="3">
    <source>
        <dbReference type="Proteomes" id="UP000256220"/>
    </source>
</evidence>
<reference evidence="2 3" key="1">
    <citation type="journal article" date="2014" name="Genome Announc.">
        <title>Draft Genome Sequence of Amycolatopsis lurida NRRL 2430, Producer of the Glycopeptide Family Antibiotic Ristocetin.</title>
        <authorList>
            <person name="Kwun M.J."/>
            <person name="Hong H.J."/>
        </authorList>
    </citation>
    <scope>NUCLEOTIDE SEQUENCE [LARGE SCALE GENOMIC DNA]</scope>
    <source>
        <strain evidence="2 3">NRRL 2430</strain>
    </source>
</reference>
<keyword evidence="3" id="KW-1185">Reference proteome</keyword>